<dbReference type="RefSeq" id="WP_042977640.1">
    <property type="nucleotide sequence ID" value="NZ_JXHR01000031.1"/>
</dbReference>
<feature type="compositionally biased region" description="Low complexity" evidence="1">
    <location>
        <begin position="25"/>
        <end position="40"/>
    </location>
</feature>
<evidence type="ECO:0000313" key="3">
    <source>
        <dbReference type="EMBL" id="KZD90627.1"/>
    </source>
</evidence>
<feature type="chain" id="PRO_5042825550" description="Lipoprotein" evidence="2">
    <location>
        <begin position="19"/>
        <end position="201"/>
    </location>
</feature>
<evidence type="ECO:0008006" key="5">
    <source>
        <dbReference type="Google" id="ProtNLM"/>
    </source>
</evidence>
<proteinExistence type="predicted"/>
<dbReference type="AlphaFoldDB" id="A0AAP1EAB0"/>
<reference evidence="3 4" key="1">
    <citation type="submission" date="2015-09" db="EMBL/GenBank/DDBJ databases">
        <title>Spore heat resistance.</title>
        <authorList>
            <person name="Boekhorst J."/>
            <person name="Berendsen E.M."/>
            <person name="Wells-Bennik M.H."/>
            <person name="Kuipers O.P."/>
        </authorList>
    </citation>
    <scope>NUCLEOTIDE SEQUENCE [LARGE SCALE GENOMIC DNA]</scope>
    <source>
        <strain evidence="3 4">B4122</strain>
    </source>
</reference>
<protein>
    <recommendedName>
        <fullName evidence="5">Lipoprotein</fullName>
    </recommendedName>
</protein>
<accession>A0AAP1EAB0</accession>
<comment type="caution">
    <text evidence="3">The sequence shown here is derived from an EMBL/GenBank/DDBJ whole genome shotgun (WGS) entry which is preliminary data.</text>
</comment>
<feature type="signal peptide" evidence="2">
    <location>
        <begin position="1"/>
        <end position="18"/>
    </location>
</feature>
<dbReference type="EMBL" id="LJZV01000015">
    <property type="protein sequence ID" value="KZD90627.1"/>
    <property type="molecule type" value="Genomic_DNA"/>
</dbReference>
<sequence length="201" mass="21608">MFKKLGTLLLITSLILLAACKNSEESSTSSEDTNSATDTNASESQDISVNGPEKVGDVYEIDGGTAKVMAISNKETTAKTGPMQLTVKQVIAAVANEQTPFIEVQLETKNTSDKVVYFGPDNAKLATSTGVQINEPSSDESDDFLGEYVGKVNDSGSIFYIFDNEEDIKDLDSIRLRTSAPSDEDANALGDDLDLKINLEH</sequence>
<gene>
    <name evidence="3" type="ORF">B4122_3054</name>
</gene>
<evidence type="ECO:0000313" key="4">
    <source>
        <dbReference type="Proteomes" id="UP000076442"/>
    </source>
</evidence>
<organism evidence="3 4">
    <name type="scientific">Bacillus subtilis</name>
    <dbReference type="NCBI Taxonomy" id="1423"/>
    <lineage>
        <taxon>Bacteria</taxon>
        <taxon>Bacillati</taxon>
        <taxon>Bacillota</taxon>
        <taxon>Bacilli</taxon>
        <taxon>Bacillales</taxon>
        <taxon>Bacillaceae</taxon>
        <taxon>Bacillus</taxon>
    </lineage>
</organism>
<feature type="region of interest" description="Disordered" evidence="1">
    <location>
        <begin position="25"/>
        <end position="55"/>
    </location>
</feature>
<dbReference type="Proteomes" id="UP000076442">
    <property type="component" value="Unassembled WGS sequence"/>
</dbReference>
<keyword evidence="2" id="KW-0732">Signal</keyword>
<evidence type="ECO:0000256" key="1">
    <source>
        <dbReference type="SAM" id="MobiDB-lite"/>
    </source>
</evidence>
<name>A0AAP1EAB0_BACIU</name>
<evidence type="ECO:0000256" key="2">
    <source>
        <dbReference type="SAM" id="SignalP"/>
    </source>
</evidence>
<dbReference type="PROSITE" id="PS51257">
    <property type="entry name" value="PROKAR_LIPOPROTEIN"/>
    <property type="match status" value="1"/>
</dbReference>